<reference evidence="2" key="1">
    <citation type="journal article" date="2020" name="Stud. Mycol.">
        <title>101 Dothideomycetes genomes: a test case for predicting lifestyles and emergence of pathogens.</title>
        <authorList>
            <person name="Haridas S."/>
            <person name="Albert R."/>
            <person name="Binder M."/>
            <person name="Bloem J."/>
            <person name="Labutti K."/>
            <person name="Salamov A."/>
            <person name="Andreopoulos B."/>
            <person name="Baker S."/>
            <person name="Barry K."/>
            <person name="Bills G."/>
            <person name="Bluhm B."/>
            <person name="Cannon C."/>
            <person name="Castanera R."/>
            <person name="Culley D."/>
            <person name="Daum C."/>
            <person name="Ezra D."/>
            <person name="Gonzalez J."/>
            <person name="Henrissat B."/>
            <person name="Kuo A."/>
            <person name="Liang C."/>
            <person name="Lipzen A."/>
            <person name="Lutzoni F."/>
            <person name="Magnuson J."/>
            <person name="Mondo S."/>
            <person name="Nolan M."/>
            <person name="Ohm R."/>
            <person name="Pangilinan J."/>
            <person name="Park H.-J."/>
            <person name="Ramirez L."/>
            <person name="Alfaro M."/>
            <person name="Sun H."/>
            <person name="Tritt A."/>
            <person name="Yoshinaga Y."/>
            <person name="Zwiers L.-H."/>
            <person name="Turgeon B."/>
            <person name="Goodwin S."/>
            <person name="Spatafora J."/>
            <person name="Crous P."/>
            <person name="Grigoriev I."/>
        </authorList>
    </citation>
    <scope>NUCLEOTIDE SEQUENCE</scope>
    <source>
        <strain evidence="2">HMLAC05119</strain>
    </source>
</reference>
<proteinExistence type="predicted"/>
<feature type="region of interest" description="Disordered" evidence="1">
    <location>
        <begin position="1"/>
        <end position="21"/>
    </location>
</feature>
<evidence type="ECO:0000313" key="2">
    <source>
        <dbReference type="EMBL" id="KAF1913448.1"/>
    </source>
</evidence>
<accession>A0A6A5QF41</accession>
<evidence type="ECO:0000313" key="3">
    <source>
        <dbReference type="Proteomes" id="UP000800096"/>
    </source>
</evidence>
<evidence type="ECO:0000256" key="1">
    <source>
        <dbReference type="SAM" id="MobiDB-lite"/>
    </source>
</evidence>
<dbReference type="AlphaFoldDB" id="A0A6A5QF41"/>
<dbReference type="OrthoDB" id="3783232at2759"/>
<dbReference type="Proteomes" id="UP000800096">
    <property type="component" value="Unassembled WGS sequence"/>
</dbReference>
<gene>
    <name evidence="2" type="ORF">BDU57DRAFT_579745</name>
</gene>
<name>A0A6A5QF41_AMPQU</name>
<sequence length="136" mass="14995">MSVAETRRLTTERYPKPPDAVSGPHANGYLVYTGLSVAGNNGLYIHEADQCTNKHSCWIYEYNAVMLTVLGRGGPSAEMTIEEHGWFRDRNLFQVIANARVIPAGPGDQFIKWRDSLLAILNAVHGGVGGPWTRIN</sequence>
<protein>
    <submittedName>
        <fullName evidence="2">Uncharacterized protein</fullName>
    </submittedName>
</protein>
<keyword evidence="3" id="KW-1185">Reference proteome</keyword>
<organism evidence="2 3">
    <name type="scientific">Ampelomyces quisqualis</name>
    <name type="common">Powdery mildew agent</name>
    <dbReference type="NCBI Taxonomy" id="50730"/>
    <lineage>
        <taxon>Eukaryota</taxon>
        <taxon>Fungi</taxon>
        <taxon>Dikarya</taxon>
        <taxon>Ascomycota</taxon>
        <taxon>Pezizomycotina</taxon>
        <taxon>Dothideomycetes</taxon>
        <taxon>Pleosporomycetidae</taxon>
        <taxon>Pleosporales</taxon>
        <taxon>Pleosporineae</taxon>
        <taxon>Phaeosphaeriaceae</taxon>
        <taxon>Ampelomyces</taxon>
    </lineage>
</organism>
<feature type="compositionally biased region" description="Basic and acidic residues" evidence="1">
    <location>
        <begin position="1"/>
        <end position="16"/>
    </location>
</feature>
<dbReference type="EMBL" id="ML979138">
    <property type="protein sequence ID" value="KAF1913448.1"/>
    <property type="molecule type" value="Genomic_DNA"/>
</dbReference>